<evidence type="ECO:0000256" key="2">
    <source>
        <dbReference type="PROSITE-ProRule" id="PRU00176"/>
    </source>
</evidence>
<dbReference type="InterPro" id="IPR035979">
    <property type="entry name" value="RBD_domain_sf"/>
</dbReference>
<feature type="region of interest" description="Disordered" evidence="3">
    <location>
        <begin position="1"/>
        <end position="152"/>
    </location>
</feature>
<comment type="caution">
    <text evidence="5">The sequence shown here is derived from an EMBL/GenBank/DDBJ whole genome shotgun (WGS) entry which is preliminary data.</text>
</comment>
<name>A0AAE0XJU7_9PEZI</name>
<dbReference type="PROSITE" id="PS50102">
    <property type="entry name" value="RRM"/>
    <property type="match status" value="2"/>
</dbReference>
<evidence type="ECO:0000256" key="3">
    <source>
        <dbReference type="SAM" id="MobiDB-lite"/>
    </source>
</evidence>
<feature type="region of interest" description="Disordered" evidence="3">
    <location>
        <begin position="233"/>
        <end position="253"/>
    </location>
</feature>
<dbReference type="Proteomes" id="UP001270362">
    <property type="component" value="Unassembled WGS sequence"/>
</dbReference>
<feature type="compositionally biased region" description="Basic and acidic residues" evidence="3">
    <location>
        <begin position="79"/>
        <end position="92"/>
    </location>
</feature>
<proteinExistence type="predicted"/>
<keyword evidence="1 2" id="KW-0694">RNA-binding</keyword>
<feature type="compositionally biased region" description="Gly residues" evidence="3">
    <location>
        <begin position="354"/>
        <end position="365"/>
    </location>
</feature>
<evidence type="ECO:0000256" key="1">
    <source>
        <dbReference type="ARBA" id="ARBA00022884"/>
    </source>
</evidence>
<dbReference type="InterPro" id="IPR052462">
    <property type="entry name" value="SLIRP/GR-RBP-like"/>
</dbReference>
<feature type="region of interest" description="Disordered" evidence="3">
    <location>
        <begin position="336"/>
        <end position="371"/>
    </location>
</feature>
<evidence type="ECO:0000313" key="5">
    <source>
        <dbReference type="EMBL" id="KAK3694758.1"/>
    </source>
</evidence>
<feature type="compositionally biased region" description="Acidic residues" evidence="3">
    <location>
        <begin position="46"/>
        <end position="67"/>
    </location>
</feature>
<dbReference type="InterPro" id="IPR012677">
    <property type="entry name" value="Nucleotide-bd_a/b_plait_sf"/>
</dbReference>
<feature type="compositionally biased region" description="Acidic residues" evidence="3">
    <location>
        <begin position="95"/>
        <end position="112"/>
    </location>
</feature>
<dbReference type="AlphaFoldDB" id="A0AAE0XJU7"/>
<feature type="domain" description="RRM" evidence="4">
    <location>
        <begin position="155"/>
        <end position="233"/>
    </location>
</feature>
<dbReference type="InterPro" id="IPR000504">
    <property type="entry name" value="RRM_dom"/>
</dbReference>
<sequence>MGKVKDSKKAAPAKEVKPVKAAAAKVAKPVVKKVANGKKSKKEVSSESESEDSEDSSESEEDSDDDSSAASDSSDVEMAEAKPVKVAKKDASTSDSDDSDDSASDSSDDEESSDKSEEEPKKVEAEVPSKKRKAEEEDVSDKKAKVDGDVSEKSATLWVGNLGWGVDDNVLFEEFKEFNDLLSARVVTDKETGRSRGFGYVDFASPEVAEKAYNAKNGSLLEGRDMRLDFAQKPSTSATPNARAADRASKHGDVVSPPSDTLFVGNLSFNVSEDSVSAFFNEVCAVSSLRIPTDMESGRPKGFAYVSFASIDDAKTAFEALNGSDLDGRSVRLDYAKARDPNGGGRGGGDRGGRGGFSRGGGGFQGKKTTF</sequence>
<accession>A0AAE0XJU7</accession>
<organism evidence="5 6">
    <name type="scientific">Podospora appendiculata</name>
    <dbReference type="NCBI Taxonomy" id="314037"/>
    <lineage>
        <taxon>Eukaryota</taxon>
        <taxon>Fungi</taxon>
        <taxon>Dikarya</taxon>
        <taxon>Ascomycota</taxon>
        <taxon>Pezizomycotina</taxon>
        <taxon>Sordariomycetes</taxon>
        <taxon>Sordariomycetidae</taxon>
        <taxon>Sordariales</taxon>
        <taxon>Podosporaceae</taxon>
        <taxon>Podospora</taxon>
    </lineage>
</organism>
<gene>
    <name evidence="5" type="ORF">B0T22DRAFT_80946</name>
</gene>
<feature type="compositionally biased region" description="Basic and acidic residues" evidence="3">
    <location>
        <begin position="1"/>
        <end position="18"/>
    </location>
</feature>
<reference evidence="5" key="2">
    <citation type="submission" date="2023-06" db="EMBL/GenBank/DDBJ databases">
        <authorList>
            <consortium name="Lawrence Berkeley National Laboratory"/>
            <person name="Haridas S."/>
            <person name="Hensen N."/>
            <person name="Bonometti L."/>
            <person name="Westerberg I."/>
            <person name="Brannstrom I.O."/>
            <person name="Guillou S."/>
            <person name="Cros-Aarteil S."/>
            <person name="Calhoun S."/>
            <person name="Kuo A."/>
            <person name="Mondo S."/>
            <person name="Pangilinan J."/>
            <person name="Riley R."/>
            <person name="Labutti K."/>
            <person name="Andreopoulos B."/>
            <person name="Lipzen A."/>
            <person name="Chen C."/>
            <person name="Yanf M."/>
            <person name="Daum C."/>
            <person name="Ng V."/>
            <person name="Clum A."/>
            <person name="Steindorff A."/>
            <person name="Ohm R."/>
            <person name="Martin F."/>
            <person name="Silar P."/>
            <person name="Natvig D."/>
            <person name="Lalanne C."/>
            <person name="Gautier V."/>
            <person name="Ament-Velasquez S.L."/>
            <person name="Kruys A."/>
            <person name="Hutchinson M.I."/>
            <person name="Powell A.J."/>
            <person name="Barry K."/>
            <person name="Miller A.N."/>
            <person name="Grigoriev I.V."/>
            <person name="Debuchy R."/>
            <person name="Gladieux P."/>
            <person name="Thoren M.H."/>
            <person name="Johannesson H."/>
        </authorList>
    </citation>
    <scope>NUCLEOTIDE SEQUENCE</scope>
    <source>
        <strain evidence="5">CBS 314.62</strain>
    </source>
</reference>
<evidence type="ECO:0000259" key="4">
    <source>
        <dbReference type="PROSITE" id="PS50102"/>
    </source>
</evidence>
<protein>
    <recommendedName>
        <fullName evidence="4">RRM domain-containing protein</fullName>
    </recommendedName>
</protein>
<dbReference type="Gene3D" id="3.30.70.330">
    <property type="match status" value="2"/>
</dbReference>
<evidence type="ECO:0000313" key="6">
    <source>
        <dbReference type="Proteomes" id="UP001270362"/>
    </source>
</evidence>
<feature type="compositionally biased region" description="Low complexity" evidence="3">
    <location>
        <begin position="19"/>
        <end position="34"/>
    </location>
</feature>
<dbReference type="EMBL" id="JAULSO010000001">
    <property type="protein sequence ID" value="KAK3694758.1"/>
    <property type="molecule type" value="Genomic_DNA"/>
</dbReference>
<reference evidence="5" key="1">
    <citation type="journal article" date="2023" name="Mol. Phylogenet. Evol.">
        <title>Genome-scale phylogeny and comparative genomics of the fungal order Sordariales.</title>
        <authorList>
            <person name="Hensen N."/>
            <person name="Bonometti L."/>
            <person name="Westerberg I."/>
            <person name="Brannstrom I.O."/>
            <person name="Guillou S."/>
            <person name="Cros-Aarteil S."/>
            <person name="Calhoun S."/>
            <person name="Haridas S."/>
            <person name="Kuo A."/>
            <person name="Mondo S."/>
            <person name="Pangilinan J."/>
            <person name="Riley R."/>
            <person name="LaButti K."/>
            <person name="Andreopoulos B."/>
            <person name="Lipzen A."/>
            <person name="Chen C."/>
            <person name="Yan M."/>
            <person name="Daum C."/>
            <person name="Ng V."/>
            <person name="Clum A."/>
            <person name="Steindorff A."/>
            <person name="Ohm R.A."/>
            <person name="Martin F."/>
            <person name="Silar P."/>
            <person name="Natvig D.O."/>
            <person name="Lalanne C."/>
            <person name="Gautier V."/>
            <person name="Ament-Velasquez S.L."/>
            <person name="Kruys A."/>
            <person name="Hutchinson M.I."/>
            <person name="Powell A.J."/>
            <person name="Barry K."/>
            <person name="Miller A.N."/>
            <person name="Grigoriev I.V."/>
            <person name="Debuchy R."/>
            <person name="Gladieux P."/>
            <person name="Hiltunen Thoren M."/>
            <person name="Johannesson H."/>
        </authorList>
    </citation>
    <scope>NUCLEOTIDE SEQUENCE</scope>
    <source>
        <strain evidence="5">CBS 314.62</strain>
    </source>
</reference>
<feature type="compositionally biased region" description="Basic and acidic residues" evidence="3">
    <location>
        <begin position="244"/>
        <end position="253"/>
    </location>
</feature>
<feature type="domain" description="RRM" evidence="4">
    <location>
        <begin position="260"/>
        <end position="338"/>
    </location>
</feature>
<dbReference type="SMART" id="SM00360">
    <property type="entry name" value="RRM"/>
    <property type="match status" value="2"/>
</dbReference>
<dbReference type="GO" id="GO:0003723">
    <property type="term" value="F:RNA binding"/>
    <property type="evidence" value="ECO:0007669"/>
    <property type="project" value="UniProtKB-UniRule"/>
</dbReference>
<keyword evidence="6" id="KW-1185">Reference proteome</keyword>
<dbReference type="PANTHER" id="PTHR48027">
    <property type="entry name" value="HETEROGENEOUS NUCLEAR RIBONUCLEOPROTEIN 87F-RELATED"/>
    <property type="match status" value="1"/>
</dbReference>
<dbReference type="Pfam" id="PF00076">
    <property type="entry name" value="RRM_1"/>
    <property type="match status" value="2"/>
</dbReference>
<dbReference type="SUPFAM" id="SSF54928">
    <property type="entry name" value="RNA-binding domain, RBD"/>
    <property type="match status" value="2"/>
</dbReference>
<feature type="compositionally biased region" description="Basic and acidic residues" evidence="3">
    <location>
        <begin position="113"/>
        <end position="152"/>
    </location>
</feature>